<accession>A0A2H5QDY6</accession>
<sequence>MNNPTTMPYYHYFPFVGDMAKKEEPTYDPDLEGRPRRNLTKKKDLQRGASDQTEALEKMTGRALLIRFYPKTFSVKMEIDRRSPSKVTPKSVTNNPKTTPKSVTNNPRATPKSVTKVTLKSVTNDPTVCPKPNKTIDKPPLPSPAQNPTPVDCEATSKITPRRSPRLTPSKRKVYGRKSPTNDVTFGVYWESRLDNQICNEVIEFTELSISVLEIWIKHLYEEIDNGSGVIPIQFGCIA</sequence>
<feature type="compositionally biased region" description="Polar residues" evidence="1">
    <location>
        <begin position="85"/>
        <end position="126"/>
    </location>
</feature>
<proteinExistence type="predicted"/>
<feature type="region of interest" description="Disordered" evidence="1">
    <location>
        <begin position="79"/>
        <end position="178"/>
    </location>
</feature>
<feature type="compositionally biased region" description="Basic and acidic residues" evidence="1">
    <location>
        <begin position="24"/>
        <end position="46"/>
    </location>
</feature>
<dbReference type="AlphaFoldDB" id="A0A2H5QDY6"/>
<name>A0A2H5QDY6_CITUN</name>
<organism evidence="2 3">
    <name type="scientific">Citrus unshiu</name>
    <name type="common">Satsuma mandarin</name>
    <name type="synonym">Citrus nobilis var. unshiu</name>
    <dbReference type="NCBI Taxonomy" id="55188"/>
    <lineage>
        <taxon>Eukaryota</taxon>
        <taxon>Viridiplantae</taxon>
        <taxon>Streptophyta</taxon>
        <taxon>Embryophyta</taxon>
        <taxon>Tracheophyta</taxon>
        <taxon>Spermatophyta</taxon>
        <taxon>Magnoliopsida</taxon>
        <taxon>eudicotyledons</taxon>
        <taxon>Gunneridae</taxon>
        <taxon>Pentapetalae</taxon>
        <taxon>rosids</taxon>
        <taxon>malvids</taxon>
        <taxon>Sapindales</taxon>
        <taxon>Rutaceae</taxon>
        <taxon>Aurantioideae</taxon>
        <taxon>Citrus</taxon>
    </lineage>
</organism>
<gene>
    <name evidence="2" type="ORF">CUMW_217840</name>
</gene>
<evidence type="ECO:0000256" key="1">
    <source>
        <dbReference type="SAM" id="MobiDB-lite"/>
    </source>
</evidence>
<keyword evidence="3" id="KW-1185">Reference proteome</keyword>
<feature type="non-terminal residue" evidence="2">
    <location>
        <position position="239"/>
    </location>
</feature>
<evidence type="ECO:0000313" key="3">
    <source>
        <dbReference type="Proteomes" id="UP000236630"/>
    </source>
</evidence>
<comment type="caution">
    <text evidence="2">The sequence shown here is derived from an EMBL/GenBank/DDBJ whole genome shotgun (WGS) entry which is preliminary data.</text>
</comment>
<feature type="compositionally biased region" description="Basic residues" evidence="1">
    <location>
        <begin position="160"/>
        <end position="176"/>
    </location>
</feature>
<evidence type="ECO:0000313" key="2">
    <source>
        <dbReference type="EMBL" id="GAY62445.1"/>
    </source>
</evidence>
<reference evidence="2 3" key="1">
    <citation type="journal article" date="2017" name="Front. Genet.">
        <title>Draft sequencing of the heterozygous diploid genome of Satsuma (Citrus unshiu Marc.) using a hybrid assembly approach.</title>
        <authorList>
            <person name="Shimizu T."/>
            <person name="Tanizawa Y."/>
            <person name="Mochizuki T."/>
            <person name="Nagasaki H."/>
            <person name="Yoshioka T."/>
            <person name="Toyoda A."/>
            <person name="Fujiyama A."/>
            <person name="Kaminuma E."/>
            <person name="Nakamura Y."/>
        </authorList>
    </citation>
    <scope>NUCLEOTIDE SEQUENCE [LARGE SCALE GENOMIC DNA]</scope>
    <source>
        <strain evidence="3">cv. Miyagawa wase</strain>
    </source>
</reference>
<feature type="region of interest" description="Disordered" evidence="1">
    <location>
        <begin position="24"/>
        <end position="54"/>
    </location>
</feature>
<dbReference type="EMBL" id="BDQV01000307">
    <property type="protein sequence ID" value="GAY62445.1"/>
    <property type="molecule type" value="Genomic_DNA"/>
</dbReference>
<protein>
    <submittedName>
        <fullName evidence="2">Uncharacterized protein</fullName>
    </submittedName>
</protein>
<dbReference type="Proteomes" id="UP000236630">
    <property type="component" value="Unassembled WGS sequence"/>
</dbReference>